<reference evidence="1" key="1">
    <citation type="submission" date="2019-11" db="EMBL/GenBank/DDBJ databases">
        <title>Nori genome reveals adaptations in red seaweeds to the harsh intertidal environment.</title>
        <authorList>
            <person name="Wang D."/>
            <person name="Mao Y."/>
        </authorList>
    </citation>
    <scope>NUCLEOTIDE SEQUENCE</scope>
    <source>
        <tissue evidence="1">Gametophyte</tissue>
    </source>
</reference>
<proteinExistence type="predicted"/>
<protein>
    <submittedName>
        <fullName evidence="1">Uncharacterized protein</fullName>
    </submittedName>
</protein>
<evidence type="ECO:0000313" key="2">
    <source>
        <dbReference type="Proteomes" id="UP000798662"/>
    </source>
</evidence>
<evidence type="ECO:0000313" key="1">
    <source>
        <dbReference type="EMBL" id="KAK1868821.1"/>
    </source>
</evidence>
<dbReference type="Proteomes" id="UP000798662">
    <property type="component" value="Chromosome 3"/>
</dbReference>
<sequence length="155" mass="17318">MARYSASRVLLALLLALLVGVAAAGPTDAHRGDGKRRVWRVVKEHLDALNACDIRRLMAQHPPSVTFFGTGGYVARGRDDVEGMYKAFCKRDGLAPFRFKVLEAHRLGSTLFVRYRFTSPKLTRPYVGSDAYGTRGDKLVRIVSTFDKSELKTRD</sequence>
<name>A0ACC3CGB7_PYRYE</name>
<dbReference type="EMBL" id="CM020620">
    <property type="protein sequence ID" value="KAK1868821.1"/>
    <property type="molecule type" value="Genomic_DNA"/>
</dbReference>
<comment type="caution">
    <text evidence="1">The sequence shown here is derived from an EMBL/GenBank/DDBJ whole genome shotgun (WGS) entry which is preliminary data.</text>
</comment>
<organism evidence="1 2">
    <name type="scientific">Pyropia yezoensis</name>
    <name type="common">Susabi-nori</name>
    <name type="synonym">Porphyra yezoensis</name>
    <dbReference type="NCBI Taxonomy" id="2788"/>
    <lineage>
        <taxon>Eukaryota</taxon>
        <taxon>Rhodophyta</taxon>
        <taxon>Bangiophyceae</taxon>
        <taxon>Bangiales</taxon>
        <taxon>Bangiaceae</taxon>
        <taxon>Pyropia</taxon>
    </lineage>
</organism>
<accession>A0ACC3CGB7</accession>
<keyword evidence="2" id="KW-1185">Reference proteome</keyword>
<gene>
    <name evidence="1" type="ORF">I4F81_011304</name>
</gene>